<feature type="region of interest" description="Disordered" evidence="1">
    <location>
        <begin position="85"/>
        <end position="136"/>
    </location>
</feature>
<sequence length="165" mass="18187">MRSGRKRTLGDEIADAYIFPDCTTRRPRIPEIRVVSPGGSDARPLGDICQPPCPDGPLERQRRKRLRESLAELEELLGGQACLVETEKHQSPDAKPTANKRAVVLEEKPPQKEEEAPGANKPPKGKAPQAAGRTGTFRTFLAFGRQLISSRHTTTSRMGRYSVMG</sequence>
<proteinExistence type="predicted"/>
<accession>A0A024SD44</accession>
<dbReference type="Proteomes" id="UP000024376">
    <property type="component" value="Unassembled WGS sequence"/>
</dbReference>
<feature type="region of interest" description="Disordered" evidence="1">
    <location>
        <begin position="33"/>
        <end position="63"/>
    </location>
</feature>
<dbReference type="HOGENOM" id="CLU_1610991_0_0_1"/>
<dbReference type="EMBL" id="KI911145">
    <property type="protein sequence ID" value="ETS02416.1"/>
    <property type="molecule type" value="Genomic_DNA"/>
</dbReference>
<reference evidence="3" key="1">
    <citation type="journal article" date="2013" name="Ind. Biotechnol.">
        <title>Comparative genomics analysis of Trichoderma reesei strains.</title>
        <authorList>
            <person name="Koike H."/>
            <person name="Aerts A."/>
            <person name="LaButti K."/>
            <person name="Grigoriev I.V."/>
            <person name="Baker S.E."/>
        </authorList>
    </citation>
    <scope>NUCLEOTIDE SEQUENCE [LARGE SCALE GENOMIC DNA]</scope>
    <source>
        <strain evidence="3">ATCC 56765 / BCRC 32924 / NRRL 11460 / Rut C-30</strain>
    </source>
</reference>
<dbReference type="OrthoDB" id="10616799at2759"/>
<name>A0A024SD44_HYPJR</name>
<dbReference type="KEGG" id="trr:M419DRAFT_129479"/>
<gene>
    <name evidence="2" type="ORF">M419DRAFT_129479</name>
</gene>
<feature type="compositionally biased region" description="Basic and acidic residues" evidence="1">
    <location>
        <begin position="103"/>
        <end position="115"/>
    </location>
</feature>
<evidence type="ECO:0000313" key="3">
    <source>
        <dbReference type="Proteomes" id="UP000024376"/>
    </source>
</evidence>
<dbReference type="AlphaFoldDB" id="A0A024SD44"/>
<organism evidence="2 3">
    <name type="scientific">Hypocrea jecorina (strain ATCC 56765 / BCRC 32924 / NRRL 11460 / Rut C-30)</name>
    <name type="common">Trichoderma reesei</name>
    <dbReference type="NCBI Taxonomy" id="1344414"/>
    <lineage>
        <taxon>Eukaryota</taxon>
        <taxon>Fungi</taxon>
        <taxon>Dikarya</taxon>
        <taxon>Ascomycota</taxon>
        <taxon>Pezizomycotina</taxon>
        <taxon>Sordariomycetes</taxon>
        <taxon>Hypocreomycetidae</taxon>
        <taxon>Hypocreales</taxon>
        <taxon>Hypocreaceae</taxon>
        <taxon>Trichoderma</taxon>
    </lineage>
</organism>
<evidence type="ECO:0000313" key="2">
    <source>
        <dbReference type="EMBL" id="ETS02416.1"/>
    </source>
</evidence>
<evidence type="ECO:0000256" key="1">
    <source>
        <dbReference type="SAM" id="MobiDB-lite"/>
    </source>
</evidence>
<protein>
    <submittedName>
        <fullName evidence="2">Uncharacterized protein</fullName>
    </submittedName>
</protein>
<feature type="compositionally biased region" description="Low complexity" evidence="1">
    <location>
        <begin position="117"/>
        <end position="132"/>
    </location>
</feature>